<dbReference type="OrthoDB" id="1632057at2"/>
<evidence type="ECO:0000313" key="2">
    <source>
        <dbReference type="Proteomes" id="UP000234752"/>
    </source>
</evidence>
<gene>
    <name evidence="1" type="ORF">C0V82_16015</name>
</gene>
<name>A0A2K9NH98_9PROT</name>
<dbReference type="KEGG" id="ncb:C0V82_16015"/>
<organism evidence="1 2">
    <name type="scientific">Niveispirillum cyanobacteriorum</name>
    <dbReference type="NCBI Taxonomy" id="1612173"/>
    <lineage>
        <taxon>Bacteria</taxon>
        <taxon>Pseudomonadati</taxon>
        <taxon>Pseudomonadota</taxon>
        <taxon>Alphaproteobacteria</taxon>
        <taxon>Rhodospirillales</taxon>
        <taxon>Azospirillaceae</taxon>
        <taxon>Niveispirillum</taxon>
    </lineage>
</organism>
<dbReference type="EMBL" id="CP025612">
    <property type="protein sequence ID" value="AUN31936.1"/>
    <property type="molecule type" value="Genomic_DNA"/>
</dbReference>
<keyword evidence="2" id="KW-1185">Reference proteome</keyword>
<dbReference type="RefSeq" id="WP_102113490.1">
    <property type="nucleotide sequence ID" value="NZ_BMGN01000012.1"/>
</dbReference>
<dbReference type="InterPro" id="IPR011049">
    <property type="entry name" value="Serralysin-like_metalloprot_C"/>
</dbReference>
<proteinExistence type="predicted"/>
<reference evidence="1 2" key="1">
    <citation type="submission" date="2017-12" db="EMBL/GenBank/DDBJ databases">
        <title>Genomes of bacteria within cyanobacterial aggregates.</title>
        <authorList>
            <person name="Cai H."/>
        </authorList>
    </citation>
    <scope>NUCLEOTIDE SEQUENCE [LARGE SCALE GENOMIC DNA]</scope>
    <source>
        <strain evidence="1 2">TH16</strain>
    </source>
</reference>
<evidence type="ECO:0000313" key="1">
    <source>
        <dbReference type="EMBL" id="AUN31936.1"/>
    </source>
</evidence>
<protein>
    <submittedName>
        <fullName evidence="1">Uncharacterized protein</fullName>
    </submittedName>
</protein>
<sequence>MAVKFRPLGPPVLLEDAAPPPASNDRDVTGYDIKLGFKWLDTSNPANKQYYECVGDDPAALQWIRLSDLDGNFRDNVLVGKGAGQQIVGSYNGNDNVAVGVDALGDAVETHESVAIGKGALRSDTDGNFNIAIGYRAQFNLDGRNGNIAIGFQAAMGNASSTTYDYNVFIGYAAGMNLLDSDSNVAIGSQAMQGASGSTPAGNVAVGPRSLQNIETGQANTCVGLQSGDSLTTGSSNIIIGWTADVDAGARSNCIVIGVGASPTKNGQLVLGSSLRPLVTHATAGATSEYLEVLINGVARKIELKAM</sequence>
<dbReference type="Proteomes" id="UP000234752">
    <property type="component" value="Chromosome eg_2"/>
</dbReference>
<dbReference type="AlphaFoldDB" id="A0A2K9NH98"/>
<dbReference type="SUPFAM" id="SSF101967">
    <property type="entry name" value="Adhesin YadA, collagen-binding domain"/>
    <property type="match status" value="1"/>
</dbReference>
<accession>A0A2K9NH98</accession>